<protein>
    <submittedName>
        <fullName evidence="4">Transmembrane protein</fullName>
    </submittedName>
</protein>
<name>A0A915P9V8_9BILA</name>
<reference evidence="4" key="1">
    <citation type="submission" date="2022-11" db="UniProtKB">
        <authorList>
            <consortium name="WormBaseParasite"/>
        </authorList>
    </citation>
    <scope>IDENTIFICATION</scope>
</reference>
<accession>A0A915P9V8</accession>
<dbReference type="WBParaSite" id="scf7180000424794.g14022">
    <property type="protein sequence ID" value="scf7180000424794.g14022"/>
    <property type="gene ID" value="scf7180000424794.g14022"/>
</dbReference>
<dbReference type="AlphaFoldDB" id="A0A915P9V8"/>
<keyword evidence="3" id="KW-1185">Reference proteome</keyword>
<sequence length="531" mass="59687">MSFNKYLKIIILIFASIVALSVATFSPPPNINECNIEIILDCFPSLDVSADVDLGIVDISAELGSKFSVLNLKSAESSNEFLLCKKIKHKKGKHPHHHHNHKGTKKPKKPKKGKTTTARPKKNTSVTKKARPCRAILILELIRIKILRLNIHQQLLFDVCINEIEAILLDVKLSLEVKVIKIAFKLKLFFLNNPDIELLICLEEIKGFGKVFEFILLGLKFNLANLEAAIEPLDFEGKSHLTIALENAIANNSCEIDIVVKIKLFIKFFKRICCKLDDNWKIERKHAYIAIVLRSFLSNKNDSCLLDAILKAKINGVLSVQEYLFVSLSKFGPIVLSGDVNINVLIKSLSLAINSKINLNVLILIEAKSFLNVLIKFFKSEIDVNLRLKFLSAKFVLLSKECQDLVFSCLDLDIDLKIRFLSLIASSNLCINSNIAISIQTISEDFAECCKIDKHNNTDLLIALDVDLFPLLNKFNLQLHTQIKPSQPQSSPSMLPSFCQKCCCEQNIPETIIFENNSLASVCGSPWQFSL</sequence>
<evidence type="ECO:0000256" key="1">
    <source>
        <dbReference type="SAM" id="MobiDB-lite"/>
    </source>
</evidence>
<feature type="chain" id="PRO_5036712366" evidence="2">
    <location>
        <begin position="24"/>
        <end position="531"/>
    </location>
</feature>
<evidence type="ECO:0000256" key="2">
    <source>
        <dbReference type="SAM" id="SignalP"/>
    </source>
</evidence>
<dbReference type="Proteomes" id="UP000887560">
    <property type="component" value="Unplaced"/>
</dbReference>
<feature type="region of interest" description="Disordered" evidence="1">
    <location>
        <begin position="90"/>
        <end position="126"/>
    </location>
</feature>
<keyword evidence="2" id="KW-0732">Signal</keyword>
<organism evidence="3 4">
    <name type="scientific">Meloidogyne floridensis</name>
    <dbReference type="NCBI Taxonomy" id="298350"/>
    <lineage>
        <taxon>Eukaryota</taxon>
        <taxon>Metazoa</taxon>
        <taxon>Ecdysozoa</taxon>
        <taxon>Nematoda</taxon>
        <taxon>Chromadorea</taxon>
        <taxon>Rhabditida</taxon>
        <taxon>Tylenchina</taxon>
        <taxon>Tylenchomorpha</taxon>
        <taxon>Tylenchoidea</taxon>
        <taxon>Meloidogynidae</taxon>
        <taxon>Meloidogyninae</taxon>
        <taxon>Meloidogyne</taxon>
    </lineage>
</organism>
<feature type="signal peptide" evidence="2">
    <location>
        <begin position="1"/>
        <end position="23"/>
    </location>
</feature>
<proteinExistence type="predicted"/>
<evidence type="ECO:0000313" key="4">
    <source>
        <dbReference type="WBParaSite" id="scf7180000424794.g14022"/>
    </source>
</evidence>
<evidence type="ECO:0000313" key="3">
    <source>
        <dbReference type="Proteomes" id="UP000887560"/>
    </source>
</evidence>